<dbReference type="AlphaFoldDB" id="A0ABD3VDC4"/>
<dbReference type="GO" id="GO:0016020">
    <property type="term" value="C:membrane"/>
    <property type="evidence" value="ECO:0007669"/>
    <property type="project" value="UniProtKB-SubCell"/>
</dbReference>
<keyword evidence="7 8" id="KW-0807">Transducer</keyword>
<reference evidence="11 12" key="1">
    <citation type="submission" date="2024-11" db="EMBL/GenBank/DDBJ databases">
        <title>Chromosome-level genome assembly of the freshwater bivalve Anodonta woodiana.</title>
        <authorList>
            <person name="Chen X."/>
        </authorList>
    </citation>
    <scope>NUCLEOTIDE SEQUENCE [LARGE SCALE GENOMIC DNA]</scope>
    <source>
        <strain evidence="11">MN2024</strain>
        <tissue evidence="11">Gills</tissue>
    </source>
</reference>
<evidence type="ECO:0000259" key="10">
    <source>
        <dbReference type="PROSITE" id="PS50262"/>
    </source>
</evidence>
<feature type="transmembrane region" description="Helical" evidence="9">
    <location>
        <begin position="163"/>
        <end position="186"/>
    </location>
</feature>
<keyword evidence="2 8" id="KW-0812">Transmembrane</keyword>
<keyword evidence="6 8" id="KW-0675">Receptor</keyword>
<dbReference type="Proteomes" id="UP001634394">
    <property type="component" value="Unassembled WGS sequence"/>
</dbReference>
<dbReference type="InterPro" id="IPR017452">
    <property type="entry name" value="GPCR_Rhodpsn_7TM"/>
</dbReference>
<keyword evidence="3 9" id="KW-1133">Transmembrane helix</keyword>
<keyword evidence="5 9" id="KW-0472">Membrane</keyword>
<dbReference type="SUPFAM" id="SSF81321">
    <property type="entry name" value="Family A G protein-coupled receptor-like"/>
    <property type="match status" value="1"/>
</dbReference>
<evidence type="ECO:0000256" key="7">
    <source>
        <dbReference type="ARBA" id="ARBA00023224"/>
    </source>
</evidence>
<dbReference type="Gene3D" id="1.20.1070.10">
    <property type="entry name" value="Rhodopsin 7-helix transmembrane proteins"/>
    <property type="match status" value="1"/>
</dbReference>
<evidence type="ECO:0000256" key="8">
    <source>
        <dbReference type="RuleBase" id="RU000688"/>
    </source>
</evidence>
<proteinExistence type="inferred from homology"/>
<dbReference type="GO" id="GO:0004930">
    <property type="term" value="F:G protein-coupled receptor activity"/>
    <property type="evidence" value="ECO:0007669"/>
    <property type="project" value="UniProtKB-KW"/>
</dbReference>
<dbReference type="Pfam" id="PF00001">
    <property type="entry name" value="7tm_1"/>
    <property type="match status" value="1"/>
</dbReference>
<dbReference type="PROSITE" id="PS00237">
    <property type="entry name" value="G_PROTEIN_RECEP_F1_1"/>
    <property type="match status" value="1"/>
</dbReference>
<evidence type="ECO:0000313" key="12">
    <source>
        <dbReference type="Proteomes" id="UP001634394"/>
    </source>
</evidence>
<dbReference type="PANTHER" id="PTHR24238">
    <property type="entry name" value="G-PROTEIN COUPLED RECEPTOR"/>
    <property type="match status" value="1"/>
</dbReference>
<dbReference type="PROSITE" id="PS50262">
    <property type="entry name" value="G_PROTEIN_RECEP_F1_2"/>
    <property type="match status" value="1"/>
</dbReference>
<evidence type="ECO:0000256" key="9">
    <source>
        <dbReference type="SAM" id="Phobius"/>
    </source>
</evidence>
<evidence type="ECO:0000256" key="3">
    <source>
        <dbReference type="ARBA" id="ARBA00022989"/>
    </source>
</evidence>
<name>A0ABD3VDC4_SINWO</name>
<evidence type="ECO:0000256" key="2">
    <source>
        <dbReference type="ARBA" id="ARBA00022692"/>
    </source>
</evidence>
<comment type="similarity">
    <text evidence="8">Belongs to the G-protein coupled receptor 1 family.</text>
</comment>
<evidence type="ECO:0000256" key="4">
    <source>
        <dbReference type="ARBA" id="ARBA00023040"/>
    </source>
</evidence>
<feature type="transmembrane region" description="Helical" evidence="9">
    <location>
        <begin position="309"/>
        <end position="332"/>
    </location>
</feature>
<dbReference type="CDD" id="cd00637">
    <property type="entry name" value="7tm_classA_rhodopsin-like"/>
    <property type="match status" value="1"/>
</dbReference>
<evidence type="ECO:0000256" key="1">
    <source>
        <dbReference type="ARBA" id="ARBA00004141"/>
    </source>
</evidence>
<feature type="transmembrane region" description="Helical" evidence="9">
    <location>
        <begin position="44"/>
        <end position="65"/>
    </location>
</feature>
<comment type="subcellular location">
    <subcellularLocation>
        <location evidence="1">Membrane</location>
        <topology evidence="1">Multi-pass membrane protein</topology>
    </subcellularLocation>
</comment>
<evidence type="ECO:0000256" key="6">
    <source>
        <dbReference type="ARBA" id="ARBA00023170"/>
    </source>
</evidence>
<sequence length="351" mass="40305">MFGNTINTNMSDQTIRNLINQIAQGNIGVMYIYLQKYQPLTHRTFIICLAILDLASYCLSMPFFITSARYFIVLTFCLIMGSAFVLLTIAAERHRKVCTPHGKQLSEKMSKYVCIIDLLLAGLLSWPGAVLYGNNKYIVGTSGLEGIACTVSDDFAGTKYPSYFSFVLLFLFIVSVIPISIMYTLIGKHVWKMNKRSYIKNRATAITEVPCFTFTYNAAAKKSSEYKNTDLKNNSISILSSEQKYNIKNTEDGKGNKKYKKHNKTIVFTRIFFIITVVIFISFCPHWALRFADFINKDFLANLSFAESVAYQTFRWSFFINSIANPIIYGFYDRKFRHEVRRMFGMAQKYP</sequence>
<evidence type="ECO:0000256" key="5">
    <source>
        <dbReference type="ARBA" id="ARBA00023136"/>
    </source>
</evidence>
<keyword evidence="4 8" id="KW-0297">G-protein coupled receptor</keyword>
<keyword evidence="12" id="KW-1185">Reference proteome</keyword>
<evidence type="ECO:0000313" key="11">
    <source>
        <dbReference type="EMBL" id="KAL3858547.1"/>
    </source>
</evidence>
<dbReference type="PANTHER" id="PTHR24238:SF47">
    <property type="entry name" value="ECDYSTEROIDS_DOPAMINE RECEPTOR-RELATED"/>
    <property type="match status" value="1"/>
</dbReference>
<dbReference type="InterPro" id="IPR000276">
    <property type="entry name" value="GPCR_Rhodpsn"/>
</dbReference>
<feature type="transmembrane region" description="Helical" evidence="9">
    <location>
        <begin position="267"/>
        <end position="289"/>
    </location>
</feature>
<accession>A0ABD3VDC4</accession>
<feature type="domain" description="G-protein coupled receptors family 1 profile" evidence="10">
    <location>
        <begin position="25"/>
        <end position="329"/>
    </location>
</feature>
<dbReference type="PRINTS" id="PR00237">
    <property type="entry name" value="GPCRRHODOPSN"/>
</dbReference>
<feature type="transmembrane region" description="Helical" evidence="9">
    <location>
        <begin position="112"/>
        <end position="132"/>
    </location>
</feature>
<dbReference type="EMBL" id="JBJQND010000013">
    <property type="protein sequence ID" value="KAL3858547.1"/>
    <property type="molecule type" value="Genomic_DNA"/>
</dbReference>
<feature type="transmembrane region" description="Helical" evidence="9">
    <location>
        <begin position="71"/>
        <end position="91"/>
    </location>
</feature>
<organism evidence="11 12">
    <name type="scientific">Sinanodonta woodiana</name>
    <name type="common">Chinese pond mussel</name>
    <name type="synonym">Anodonta woodiana</name>
    <dbReference type="NCBI Taxonomy" id="1069815"/>
    <lineage>
        <taxon>Eukaryota</taxon>
        <taxon>Metazoa</taxon>
        <taxon>Spiralia</taxon>
        <taxon>Lophotrochozoa</taxon>
        <taxon>Mollusca</taxon>
        <taxon>Bivalvia</taxon>
        <taxon>Autobranchia</taxon>
        <taxon>Heteroconchia</taxon>
        <taxon>Palaeoheterodonta</taxon>
        <taxon>Unionida</taxon>
        <taxon>Unionoidea</taxon>
        <taxon>Unionidae</taxon>
        <taxon>Unioninae</taxon>
        <taxon>Sinanodonta</taxon>
    </lineage>
</organism>
<comment type="caution">
    <text evidence="11">The sequence shown here is derived from an EMBL/GenBank/DDBJ whole genome shotgun (WGS) entry which is preliminary data.</text>
</comment>
<protein>
    <recommendedName>
        <fullName evidence="10">G-protein coupled receptors family 1 profile domain-containing protein</fullName>
    </recommendedName>
</protein>
<gene>
    <name evidence="11" type="ORF">ACJMK2_013132</name>
</gene>